<evidence type="ECO:0000313" key="2">
    <source>
        <dbReference type="EMBL" id="EFA03851.1"/>
    </source>
</evidence>
<dbReference type="Gene3D" id="3.15.10.50">
    <property type="match status" value="1"/>
</dbReference>
<keyword evidence="1" id="KW-0732">Signal</keyword>
<dbReference type="GO" id="GO:0005615">
    <property type="term" value="C:extracellular space"/>
    <property type="evidence" value="ECO:0000318"/>
    <property type="project" value="GO_Central"/>
</dbReference>
<evidence type="ECO:0000313" key="3">
    <source>
        <dbReference type="Proteomes" id="UP000007266"/>
    </source>
</evidence>
<accession>D6WNT5</accession>
<dbReference type="OMA" id="TICAYHI"/>
<name>D6WNT5_TRICA</name>
<feature type="chain" id="PRO_5003089725" description="Circadian clock-controlled protein-like Protein" evidence="1">
    <location>
        <begin position="17"/>
        <end position="284"/>
    </location>
</feature>
<sequence>MRRLLIAACLIATICAYHIQKQDFDVVIDKVEYSSKVPLKYNFRRGALKPTEEVLLELSKTLDKTKSGTEAIINDYADKIFANLHDLMIHGFDPIEMPDQHSGFNYTLIITYHGELDLTHGWLSDISTIHRGGDVVVTYSSNTKYLEVTVPIAFDDMQFTYDYSAKIMGLGPTGGIEGKIAKLTCEVKIGFDVEAIQASLDEFYITNSGHITFHFNGNVLVDWLLNLLTDVTTILLKEVILLVVEGVVRGGLTSAVDAINDAINGFLNPTTPIPDTTPALMYFN</sequence>
<proteinExistence type="predicted"/>
<dbReference type="InParanoid" id="D6WNT5"/>
<reference evidence="2 3" key="2">
    <citation type="journal article" date="2010" name="Nucleic Acids Res.">
        <title>BeetleBase in 2010: revisions to provide comprehensive genomic information for Tribolium castaneum.</title>
        <authorList>
            <person name="Kim H.S."/>
            <person name="Murphy T."/>
            <person name="Xia J."/>
            <person name="Caragea D."/>
            <person name="Park Y."/>
            <person name="Beeman R.W."/>
            <person name="Lorenzen M.D."/>
            <person name="Butcher S."/>
            <person name="Manak J.R."/>
            <person name="Brown S.J."/>
        </authorList>
    </citation>
    <scope>GENOME REANNOTATION</scope>
    <source>
        <strain evidence="2 3">Georgia GA2</strain>
    </source>
</reference>
<reference evidence="2 3" key="1">
    <citation type="journal article" date="2008" name="Nature">
        <title>The genome of the model beetle and pest Tribolium castaneum.</title>
        <authorList>
            <consortium name="Tribolium Genome Sequencing Consortium"/>
            <person name="Richards S."/>
            <person name="Gibbs R.A."/>
            <person name="Weinstock G.M."/>
            <person name="Brown S.J."/>
            <person name="Denell R."/>
            <person name="Beeman R.W."/>
            <person name="Gibbs R."/>
            <person name="Beeman R.W."/>
            <person name="Brown S.J."/>
            <person name="Bucher G."/>
            <person name="Friedrich M."/>
            <person name="Grimmelikhuijzen C.J."/>
            <person name="Klingler M."/>
            <person name="Lorenzen M."/>
            <person name="Richards S."/>
            <person name="Roth S."/>
            <person name="Schroder R."/>
            <person name="Tautz D."/>
            <person name="Zdobnov E.M."/>
            <person name="Muzny D."/>
            <person name="Gibbs R.A."/>
            <person name="Weinstock G.M."/>
            <person name="Attaway T."/>
            <person name="Bell S."/>
            <person name="Buhay C.J."/>
            <person name="Chandrabose M.N."/>
            <person name="Chavez D."/>
            <person name="Clerk-Blankenburg K.P."/>
            <person name="Cree A."/>
            <person name="Dao M."/>
            <person name="Davis C."/>
            <person name="Chacko J."/>
            <person name="Dinh H."/>
            <person name="Dugan-Rocha S."/>
            <person name="Fowler G."/>
            <person name="Garner T.T."/>
            <person name="Garnes J."/>
            <person name="Gnirke A."/>
            <person name="Hawes A."/>
            <person name="Hernandez J."/>
            <person name="Hines S."/>
            <person name="Holder M."/>
            <person name="Hume J."/>
            <person name="Jhangiani S.N."/>
            <person name="Joshi V."/>
            <person name="Khan Z.M."/>
            <person name="Jackson L."/>
            <person name="Kovar C."/>
            <person name="Kowis A."/>
            <person name="Lee S."/>
            <person name="Lewis L.R."/>
            <person name="Margolis J."/>
            <person name="Morgan M."/>
            <person name="Nazareth L.V."/>
            <person name="Nguyen N."/>
            <person name="Okwuonu G."/>
            <person name="Parker D."/>
            <person name="Richards S."/>
            <person name="Ruiz S.J."/>
            <person name="Santibanez J."/>
            <person name="Savard J."/>
            <person name="Scherer S.E."/>
            <person name="Schneider B."/>
            <person name="Sodergren E."/>
            <person name="Tautz D."/>
            <person name="Vattahil S."/>
            <person name="Villasana D."/>
            <person name="White C.S."/>
            <person name="Wright R."/>
            <person name="Park Y."/>
            <person name="Beeman R.W."/>
            <person name="Lord J."/>
            <person name="Oppert B."/>
            <person name="Lorenzen M."/>
            <person name="Brown S."/>
            <person name="Wang L."/>
            <person name="Savard J."/>
            <person name="Tautz D."/>
            <person name="Richards S."/>
            <person name="Weinstock G."/>
            <person name="Gibbs R.A."/>
            <person name="Liu Y."/>
            <person name="Worley K."/>
            <person name="Weinstock G."/>
            <person name="Elsik C.G."/>
            <person name="Reese J.T."/>
            <person name="Elhaik E."/>
            <person name="Landan G."/>
            <person name="Graur D."/>
            <person name="Arensburger P."/>
            <person name="Atkinson P."/>
            <person name="Beeman R.W."/>
            <person name="Beidler J."/>
            <person name="Brown S.J."/>
            <person name="Demuth J.P."/>
            <person name="Drury D.W."/>
            <person name="Du Y.Z."/>
            <person name="Fujiwara H."/>
            <person name="Lorenzen M."/>
            <person name="Maselli V."/>
            <person name="Osanai M."/>
            <person name="Park Y."/>
            <person name="Robertson H.M."/>
            <person name="Tu Z."/>
            <person name="Wang J.J."/>
            <person name="Wang S."/>
            <person name="Richards S."/>
            <person name="Song H."/>
            <person name="Zhang L."/>
            <person name="Sodergren E."/>
            <person name="Werner D."/>
            <person name="Stanke M."/>
            <person name="Morgenstern B."/>
            <person name="Solovyev V."/>
            <person name="Kosarev P."/>
            <person name="Brown G."/>
            <person name="Chen H.C."/>
            <person name="Ermolaeva O."/>
            <person name="Hlavina W."/>
            <person name="Kapustin Y."/>
            <person name="Kiryutin B."/>
            <person name="Kitts P."/>
            <person name="Maglott D."/>
            <person name="Pruitt K."/>
            <person name="Sapojnikov V."/>
            <person name="Souvorov A."/>
            <person name="Mackey A.J."/>
            <person name="Waterhouse R.M."/>
            <person name="Wyder S."/>
            <person name="Zdobnov E.M."/>
            <person name="Zdobnov E.M."/>
            <person name="Wyder S."/>
            <person name="Kriventseva E.V."/>
            <person name="Kadowaki T."/>
            <person name="Bork P."/>
            <person name="Aranda M."/>
            <person name="Bao R."/>
            <person name="Beermann A."/>
            <person name="Berns N."/>
            <person name="Bolognesi R."/>
            <person name="Bonneton F."/>
            <person name="Bopp D."/>
            <person name="Brown S.J."/>
            <person name="Bucher G."/>
            <person name="Butts T."/>
            <person name="Chaumot A."/>
            <person name="Denell R.E."/>
            <person name="Ferrier D.E."/>
            <person name="Friedrich M."/>
            <person name="Gordon C.M."/>
            <person name="Jindra M."/>
            <person name="Klingler M."/>
            <person name="Lan Q."/>
            <person name="Lattorff H.M."/>
            <person name="Laudet V."/>
            <person name="von Levetsow C."/>
            <person name="Liu Z."/>
            <person name="Lutz R."/>
            <person name="Lynch J.A."/>
            <person name="da Fonseca R.N."/>
            <person name="Posnien N."/>
            <person name="Reuter R."/>
            <person name="Roth S."/>
            <person name="Savard J."/>
            <person name="Schinko J.B."/>
            <person name="Schmitt C."/>
            <person name="Schoppmeier M."/>
            <person name="Schroder R."/>
            <person name="Shippy T.D."/>
            <person name="Simonnet F."/>
            <person name="Marques-Souza H."/>
            <person name="Tautz D."/>
            <person name="Tomoyasu Y."/>
            <person name="Trauner J."/>
            <person name="Van der Zee M."/>
            <person name="Vervoort M."/>
            <person name="Wittkopp N."/>
            <person name="Wimmer E.A."/>
            <person name="Yang X."/>
            <person name="Jones A.K."/>
            <person name="Sattelle D.B."/>
            <person name="Ebert P.R."/>
            <person name="Nelson D."/>
            <person name="Scott J.G."/>
            <person name="Beeman R.W."/>
            <person name="Muthukrishnan S."/>
            <person name="Kramer K.J."/>
            <person name="Arakane Y."/>
            <person name="Beeman R.W."/>
            <person name="Zhu Q."/>
            <person name="Hogenkamp D."/>
            <person name="Dixit R."/>
            <person name="Oppert B."/>
            <person name="Jiang H."/>
            <person name="Zou Z."/>
            <person name="Marshall J."/>
            <person name="Elpidina E."/>
            <person name="Vinokurov K."/>
            <person name="Oppert C."/>
            <person name="Zou Z."/>
            <person name="Evans J."/>
            <person name="Lu Z."/>
            <person name="Zhao P."/>
            <person name="Sumathipala N."/>
            <person name="Altincicek B."/>
            <person name="Vilcinskas A."/>
            <person name="Williams M."/>
            <person name="Hultmark D."/>
            <person name="Hetru C."/>
            <person name="Jiang H."/>
            <person name="Grimmelikhuijzen C.J."/>
            <person name="Hauser F."/>
            <person name="Cazzamali G."/>
            <person name="Williamson M."/>
            <person name="Park Y."/>
            <person name="Li B."/>
            <person name="Tanaka Y."/>
            <person name="Predel R."/>
            <person name="Neupert S."/>
            <person name="Schachtner J."/>
            <person name="Verleyen P."/>
            <person name="Raible F."/>
            <person name="Bork P."/>
            <person name="Friedrich M."/>
            <person name="Walden K.K."/>
            <person name="Robertson H.M."/>
            <person name="Angeli S."/>
            <person name="Foret S."/>
            <person name="Bucher G."/>
            <person name="Schuetz S."/>
            <person name="Maleszka R."/>
            <person name="Wimmer E.A."/>
            <person name="Beeman R.W."/>
            <person name="Lorenzen M."/>
            <person name="Tomoyasu Y."/>
            <person name="Miller S.C."/>
            <person name="Grossmann D."/>
            <person name="Bucher G."/>
        </authorList>
    </citation>
    <scope>NUCLEOTIDE SEQUENCE [LARGE SCALE GENOMIC DNA]</scope>
    <source>
        <strain evidence="2 3">Georgia GA2</strain>
    </source>
</reference>
<feature type="signal peptide" evidence="1">
    <location>
        <begin position="1"/>
        <end position="16"/>
    </location>
</feature>
<keyword evidence="3" id="KW-1185">Reference proteome</keyword>
<dbReference type="OrthoDB" id="6419576at2759"/>
<dbReference type="KEGG" id="tca:660232"/>
<dbReference type="EMBL" id="KQ971342">
    <property type="protein sequence ID" value="EFA03851.1"/>
    <property type="molecule type" value="Genomic_DNA"/>
</dbReference>
<dbReference type="PhylomeDB" id="D6WNT5"/>
<dbReference type="eggNOG" id="ENOG502S8FG">
    <property type="taxonomic scope" value="Eukaryota"/>
</dbReference>
<dbReference type="InterPro" id="IPR038602">
    <property type="entry name" value="Mite_allergen_7_sf"/>
</dbReference>
<dbReference type="GO" id="GO:0007623">
    <property type="term" value="P:circadian rhythm"/>
    <property type="evidence" value="ECO:0000318"/>
    <property type="project" value="GO_Central"/>
</dbReference>
<dbReference type="AlphaFoldDB" id="D6WNT5"/>
<gene>
    <name evidence="2" type="primary">AUGUSTUS-3.0.2_13967</name>
    <name evidence="2" type="ORF">TcasGA2_TC013967</name>
</gene>
<dbReference type="InterPro" id="IPR020234">
    <property type="entry name" value="Mite_allergen_group-7"/>
</dbReference>
<dbReference type="Proteomes" id="UP000007266">
    <property type="component" value="Linkage group 5"/>
</dbReference>
<evidence type="ECO:0008006" key="4">
    <source>
        <dbReference type="Google" id="ProtNLM"/>
    </source>
</evidence>
<dbReference type="HOGENOM" id="CLU_086786_0_0_1"/>
<organism evidence="2 3">
    <name type="scientific">Tribolium castaneum</name>
    <name type="common">Red flour beetle</name>
    <dbReference type="NCBI Taxonomy" id="7070"/>
    <lineage>
        <taxon>Eukaryota</taxon>
        <taxon>Metazoa</taxon>
        <taxon>Ecdysozoa</taxon>
        <taxon>Arthropoda</taxon>
        <taxon>Hexapoda</taxon>
        <taxon>Insecta</taxon>
        <taxon>Pterygota</taxon>
        <taxon>Neoptera</taxon>
        <taxon>Endopterygota</taxon>
        <taxon>Coleoptera</taxon>
        <taxon>Polyphaga</taxon>
        <taxon>Cucujiformia</taxon>
        <taxon>Tenebrionidae</taxon>
        <taxon>Tenebrionidae incertae sedis</taxon>
        <taxon>Tribolium</taxon>
    </lineage>
</organism>
<evidence type="ECO:0000256" key="1">
    <source>
        <dbReference type="SAM" id="SignalP"/>
    </source>
</evidence>
<dbReference type="Pfam" id="PF16984">
    <property type="entry name" value="Grp7_allergen"/>
    <property type="match status" value="1"/>
</dbReference>
<protein>
    <recommendedName>
        <fullName evidence="4">Circadian clock-controlled protein-like Protein</fullName>
    </recommendedName>
</protein>